<name>A0A5D3YHS5_9BACT</name>
<dbReference type="InterPro" id="IPR008969">
    <property type="entry name" value="CarboxyPept-like_regulatory"/>
</dbReference>
<evidence type="ECO:0000256" key="7">
    <source>
        <dbReference type="ARBA" id="ARBA00023237"/>
    </source>
</evidence>
<evidence type="ECO:0000256" key="4">
    <source>
        <dbReference type="ARBA" id="ARBA00022692"/>
    </source>
</evidence>
<organism evidence="13 14">
    <name type="scientific">Fodinibius salinus</name>
    <dbReference type="NCBI Taxonomy" id="860790"/>
    <lineage>
        <taxon>Bacteria</taxon>
        <taxon>Pseudomonadati</taxon>
        <taxon>Balneolota</taxon>
        <taxon>Balneolia</taxon>
        <taxon>Balneolales</taxon>
        <taxon>Balneolaceae</taxon>
        <taxon>Fodinibius</taxon>
    </lineage>
</organism>
<dbReference type="Pfam" id="PF00593">
    <property type="entry name" value="TonB_dep_Rec_b-barrel"/>
    <property type="match status" value="1"/>
</dbReference>
<keyword evidence="6 8" id="KW-0472">Membrane</keyword>
<dbReference type="AlphaFoldDB" id="A0A5D3YHS5"/>
<dbReference type="SUPFAM" id="SSF56935">
    <property type="entry name" value="Porins"/>
    <property type="match status" value="1"/>
</dbReference>
<gene>
    <name evidence="13" type="ORF">LX73_2135</name>
</gene>
<evidence type="ECO:0000313" key="13">
    <source>
        <dbReference type="EMBL" id="TYP92769.1"/>
    </source>
</evidence>
<evidence type="ECO:0000256" key="3">
    <source>
        <dbReference type="ARBA" id="ARBA00022452"/>
    </source>
</evidence>
<accession>A0A5D3YHS5</accession>
<keyword evidence="2 8" id="KW-0813">Transport</keyword>
<dbReference type="Pfam" id="PF13715">
    <property type="entry name" value="CarbopepD_reg_2"/>
    <property type="match status" value="1"/>
</dbReference>
<feature type="domain" description="TonB-dependent receptor plug" evidence="12">
    <location>
        <begin position="120"/>
        <end position="227"/>
    </location>
</feature>
<dbReference type="SUPFAM" id="SSF49464">
    <property type="entry name" value="Carboxypeptidase regulatory domain-like"/>
    <property type="match status" value="1"/>
</dbReference>
<dbReference type="Gene3D" id="2.170.130.10">
    <property type="entry name" value="TonB-dependent receptor, plug domain"/>
    <property type="match status" value="1"/>
</dbReference>
<dbReference type="InterPro" id="IPR023997">
    <property type="entry name" value="TonB-dep_OMP_SusC/RagA_CS"/>
</dbReference>
<evidence type="ECO:0000256" key="10">
    <source>
        <dbReference type="SAM" id="SignalP"/>
    </source>
</evidence>
<keyword evidence="3 8" id="KW-1134">Transmembrane beta strand</keyword>
<feature type="signal peptide" evidence="10">
    <location>
        <begin position="1"/>
        <end position="21"/>
    </location>
</feature>
<keyword evidence="7 8" id="KW-0998">Cell outer membrane</keyword>
<dbReference type="PROSITE" id="PS52016">
    <property type="entry name" value="TONB_DEPENDENT_REC_3"/>
    <property type="match status" value="1"/>
</dbReference>
<protein>
    <submittedName>
        <fullName evidence="13">TonB-linked outer membrane protein, SusC/RagA family</fullName>
    </submittedName>
</protein>
<evidence type="ECO:0000256" key="9">
    <source>
        <dbReference type="RuleBase" id="RU003357"/>
    </source>
</evidence>
<dbReference type="InterPro" id="IPR012910">
    <property type="entry name" value="Plug_dom"/>
</dbReference>
<keyword evidence="14" id="KW-1185">Reference proteome</keyword>
<keyword evidence="10" id="KW-0732">Signal</keyword>
<proteinExistence type="inferred from homology"/>
<evidence type="ECO:0000256" key="5">
    <source>
        <dbReference type="ARBA" id="ARBA00023077"/>
    </source>
</evidence>
<dbReference type="Pfam" id="PF07715">
    <property type="entry name" value="Plug"/>
    <property type="match status" value="1"/>
</dbReference>
<dbReference type="RefSeq" id="WP_148899456.1">
    <property type="nucleotide sequence ID" value="NZ_VNHY01000003.1"/>
</dbReference>
<comment type="similarity">
    <text evidence="8 9">Belongs to the TonB-dependent receptor family.</text>
</comment>
<evidence type="ECO:0000256" key="6">
    <source>
        <dbReference type="ARBA" id="ARBA00023136"/>
    </source>
</evidence>
<dbReference type="InterPro" id="IPR000531">
    <property type="entry name" value="Beta-barrel_TonB"/>
</dbReference>
<evidence type="ECO:0000256" key="2">
    <source>
        <dbReference type="ARBA" id="ARBA00022448"/>
    </source>
</evidence>
<comment type="subcellular location">
    <subcellularLocation>
        <location evidence="1 8">Cell outer membrane</location>
        <topology evidence="1 8">Multi-pass membrane protein</topology>
    </subcellularLocation>
</comment>
<reference evidence="13 14" key="1">
    <citation type="submission" date="2019-07" db="EMBL/GenBank/DDBJ databases">
        <title>Genomic Encyclopedia of Archaeal and Bacterial Type Strains, Phase II (KMG-II): from individual species to whole genera.</title>
        <authorList>
            <person name="Goeker M."/>
        </authorList>
    </citation>
    <scope>NUCLEOTIDE SEQUENCE [LARGE SCALE GENOMIC DNA]</scope>
    <source>
        <strain evidence="13 14">DSM 21935</strain>
    </source>
</reference>
<dbReference type="Gene3D" id="2.60.40.1120">
    <property type="entry name" value="Carboxypeptidase-like, regulatory domain"/>
    <property type="match status" value="1"/>
</dbReference>
<dbReference type="GO" id="GO:0009279">
    <property type="term" value="C:cell outer membrane"/>
    <property type="evidence" value="ECO:0007669"/>
    <property type="project" value="UniProtKB-SubCell"/>
</dbReference>
<dbReference type="NCBIfam" id="TIGR04057">
    <property type="entry name" value="SusC_RagA_signa"/>
    <property type="match status" value="1"/>
</dbReference>
<evidence type="ECO:0000256" key="1">
    <source>
        <dbReference type="ARBA" id="ARBA00004571"/>
    </source>
</evidence>
<dbReference type="NCBIfam" id="TIGR04056">
    <property type="entry name" value="OMP_RagA_SusC"/>
    <property type="match status" value="1"/>
</dbReference>
<evidence type="ECO:0000256" key="8">
    <source>
        <dbReference type="PROSITE-ProRule" id="PRU01360"/>
    </source>
</evidence>
<keyword evidence="4 8" id="KW-0812">Transmembrane</keyword>
<dbReference type="InterPro" id="IPR023996">
    <property type="entry name" value="TonB-dep_OMP_SusC/RagA"/>
</dbReference>
<keyword evidence="5 9" id="KW-0798">TonB box</keyword>
<dbReference type="InterPro" id="IPR039426">
    <property type="entry name" value="TonB-dep_rcpt-like"/>
</dbReference>
<dbReference type="InterPro" id="IPR037066">
    <property type="entry name" value="Plug_dom_sf"/>
</dbReference>
<feature type="domain" description="TonB-dependent receptor-like beta-barrel" evidence="11">
    <location>
        <begin position="416"/>
        <end position="975"/>
    </location>
</feature>
<dbReference type="EMBL" id="VNHY01000003">
    <property type="protein sequence ID" value="TYP92769.1"/>
    <property type="molecule type" value="Genomic_DNA"/>
</dbReference>
<evidence type="ECO:0000259" key="11">
    <source>
        <dbReference type="Pfam" id="PF00593"/>
    </source>
</evidence>
<sequence length="1016" mass="110989">MLRKILLAGMFLVFVSLSAFAQSGSITGTVTDANTGDVLPSANVFIQSLQKGTVTNANGEYSISDVPAGTYTVRYSYVGYGAVERDVQVQSGEVTINVSLKPGAELEDVVVTGYQTKTKTKSSISSSQVDAESLNDVPNASASQTLTGKVAGLNITTSSGQPGADPQINLRGVSSLNGDTEPLILLDGTPVNDDNIASLNPSVIENVTVLKDAGATAIYGTRGANGVILIQTKTGAYNSGVQVNYSAQVKRTTIREEEYDLLSGPEQLQLEQDVLGGNVLGLNPSNFSDAPTTDWIDYFFDPAVATQHNLSVSTGKENIKTYTAFGFTNQKGALNGSRLKRFNVRNNISGRSDNRKFNYSVNTSINYNNDKSLTSIGTSGINQNPLLAAKESVPYLTPEDYPGNGSDLVSLSGVSFAYTPLYLIDKQNYNNNRDRKVKVTGGLSGSYQITKELEANVRLGGDYERNDNRYSRNPNSFNSIIFAQTGNSYNGVQDVNSTESFTYDLNTNLQYQTQFNEVHEVTVGAYFEMNQGFYEFSGFTNNGIVPNTFTPGDGSSFIGDGPTNDFYVNPVSLNKLKSGLLSYFGTADYSYADRFGASVTIRRDASYRFSDSNKWGTFYAVSGYWNIANESFMSDGPFDVLKLRASYGKSGNQNIVGSQGQFASFGGNSLTQNLYSSGNLYRGAPALAFSQLGNNTLKWEEVKQTNLGIDFELFDSRLVGSLDGYIKTTDDLFQSQPISAVSGQTSINTNVGTLENRGIEFDVSYDFLRNRNGFNLTLGVLGGYNKQEVIDLPQNDGEIVNGITILREGGPLNQFYVYPYEGVNPNNGNLQFRDAQGNITENPVPAEDRVATGKNIYPDWQGSINLDVSYKGLYLQTQWQYAIGVYRIDNRYAGLVDPTSVGQFVSSKDLLDNWTPQNTDASQPRYDAPNRSLDNNSDRFLVNSDYFRLRNAIIGYNLPSSILESVNLRGARIFVSGENILTFTPWKGLDPETLNATNSRLYPNPRIFTVGLELQL</sequence>
<dbReference type="InterPro" id="IPR036942">
    <property type="entry name" value="Beta-barrel_TonB_sf"/>
</dbReference>
<evidence type="ECO:0000313" key="14">
    <source>
        <dbReference type="Proteomes" id="UP000324595"/>
    </source>
</evidence>
<dbReference type="Gene3D" id="2.40.170.20">
    <property type="entry name" value="TonB-dependent receptor, beta-barrel domain"/>
    <property type="match status" value="1"/>
</dbReference>
<dbReference type="OrthoDB" id="9768177at2"/>
<evidence type="ECO:0000259" key="12">
    <source>
        <dbReference type="Pfam" id="PF07715"/>
    </source>
</evidence>
<dbReference type="Proteomes" id="UP000324595">
    <property type="component" value="Unassembled WGS sequence"/>
</dbReference>
<feature type="chain" id="PRO_5022683058" evidence="10">
    <location>
        <begin position="22"/>
        <end position="1016"/>
    </location>
</feature>
<comment type="caution">
    <text evidence="13">The sequence shown here is derived from an EMBL/GenBank/DDBJ whole genome shotgun (WGS) entry which is preliminary data.</text>
</comment>